<evidence type="ECO:0000256" key="3">
    <source>
        <dbReference type="ARBA" id="ARBA00023125"/>
    </source>
</evidence>
<evidence type="ECO:0000256" key="1">
    <source>
        <dbReference type="ARBA" id="ARBA00010923"/>
    </source>
</evidence>
<evidence type="ECO:0000313" key="5">
    <source>
        <dbReference type="EMBL" id="MDX8335105.1"/>
    </source>
</evidence>
<dbReference type="InterPro" id="IPR044946">
    <property type="entry name" value="Restrct_endonuc_typeI_TRD_sf"/>
</dbReference>
<dbReference type="InterPro" id="IPR052021">
    <property type="entry name" value="Type-I_RS_S_subunit"/>
</dbReference>
<evidence type="ECO:0000313" key="6">
    <source>
        <dbReference type="Proteomes" id="UP001279681"/>
    </source>
</evidence>
<dbReference type="Gene3D" id="3.90.220.20">
    <property type="entry name" value="DNA methylase specificity domains"/>
    <property type="match status" value="2"/>
</dbReference>
<gene>
    <name evidence="5" type="ORF">RFV38_01090</name>
</gene>
<dbReference type="EC" id="3.1.21.-" evidence="5"/>
<protein>
    <submittedName>
        <fullName evidence="5">Restriction endonuclease subunit S</fullName>
        <ecNumber evidence="5">3.1.21.-</ecNumber>
    </submittedName>
</protein>
<keyword evidence="6" id="KW-1185">Reference proteome</keyword>
<dbReference type="Proteomes" id="UP001279681">
    <property type="component" value="Unassembled WGS sequence"/>
</dbReference>
<name>A0ABU4W7E5_9FUSO</name>
<keyword evidence="5" id="KW-0255">Endonuclease</keyword>
<dbReference type="GO" id="GO:0004519">
    <property type="term" value="F:endonuclease activity"/>
    <property type="evidence" value="ECO:0007669"/>
    <property type="project" value="UniProtKB-KW"/>
</dbReference>
<organism evidence="5 6">
    <name type="scientific">Candidatus Cetobacterium colombiensis</name>
    <dbReference type="NCBI Taxonomy" id="3073100"/>
    <lineage>
        <taxon>Bacteria</taxon>
        <taxon>Fusobacteriati</taxon>
        <taxon>Fusobacteriota</taxon>
        <taxon>Fusobacteriia</taxon>
        <taxon>Fusobacteriales</taxon>
        <taxon>Fusobacteriaceae</taxon>
        <taxon>Cetobacterium</taxon>
    </lineage>
</organism>
<dbReference type="Pfam" id="PF01420">
    <property type="entry name" value="Methylase_S"/>
    <property type="match status" value="2"/>
</dbReference>
<dbReference type="RefSeq" id="WP_320312515.1">
    <property type="nucleotide sequence ID" value="NZ_JAVIKH010000001.1"/>
</dbReference>
<keyword evidence="5" id="KW-0540">Nuclease</keyword>
<accession>A0ABU4W7E5</accession>
<evidence type="ECO:0000259" key="4">
    <source>
        <dbReference type="Pfam" id="PF01420"/>
    </source>
</evidence>
<sequence length="387" mass="44719">MEELKEGWRRVKLGEVAEYISNKINTSELNENNYISTENMIVNRGGVTKATNIPQNAKVNCFSENDILFSNIRTYFKKLWKADFNGGASNDVLIIRSLNSKNILNDYLYYIMSEEKFFDYTVNTSKGTKMPRGDKAAIMQYEFYIPEDIKVQQKIASILSALDDKIELNNEMNKTLEEMAQTLFKRWFIDFDFPNENGEPYRSSGGKMVDSELGEIPEGWRIGSLEEIVNISSGKRPKVKKEKDKLHKIPIIGANGVMSYTNEFMYNEKLLTIGRVGTLGVVQKYYDKIWPSDNSLVIKSDYLEMIYFILKNVDYKSLNRGSTQPLITQTDMKNLKIIIGETELILEFCKIIFKLFDFQRKNQQEINSLTEIRDTLLPKLMSGEIEV</sequence>
<feature type="domain" description="Type I restriction modification DNA specificity" evidence="4">
    <location>
        <begin position="6"/>
        <end position="178"/>
    </location>
</feature>
<comment type="similarity">
    <text evidence="1">Belongs to the type-I restriction system S methylase family.</text>
</comment>
<keyword evidence="2" id="KW-0680">Restriction system</keyword>
<dbReference type="GO" id="GO:0016787">
    <property type="term" value="F:hydrolase activity"/>
    <property type="evidence" value="ECO:0007669"/>
    <property type="project" value="UniProtKB-KW"/>
</dbReference>
<evidence type="ECO:0000256" key="2">
    <source>
        <dbReference type="ARBA" id="ARBA00022747"/>
    </source>
</evidence>
<dbReference type="InterPro" id="IPR000055">
    <property type="entry name" value="Restrct_endonuc_typeI_TRD"/>
</dbReference>
<dbReference type="EMBL" id="JAVIKH010000001">
    <property type="protein sequence ID" value="MDX8335105.1"/>
    <property type="molecule type" value="Genomic_DNA"/>
</dbReference>
<reference evidence="6" key="1">
    <citation type="submission" date="2023-07" db="EMBL/GenBank/DDBJ databases">
        <authorList>
            <person name="Colorado M.A."/>
            <person name="Villamil L.M."/>
            <person name="Melo J.F."/>
            <person name="Rodriguez J.A."/>
            <person name="Ruiz R.Y."/>
        </authorList>
    </citation>
    <scope>NUCLEOTIDE SEQUENCE [LARGE SCALE GENOMIC DNA]</scope>
    <source>
        <strain evidence="6">C33</strain>
    </source>
</reference>
<dbReference type="PANTHER" id="PTHR30408">
    <property type="entry name" value="TYPE-1 RESTRICTION ENZYME ECOKI SPECIFICITY PROTEIN"/>
    <property type="match status" value="1"/>
</dbReference>
<dbReference type="PANTHER" id="PTHR30408:SF13">
    <property type="entry name" value="TYPE I RESTRICTION ENZYME HINDI SPECIFICITY SUBUNIT"/>
    <property type="match status" value="1"/>
</dbReference>
<feature type="domain" description="Type I restriction modification DNA specificity" evidence="4">
    <location>
        <begin position="217"/>
        <end position="367"/>
    </location>
</feature>
<comment type="caution">
    <text evidence="5">The sequence shown here is derived from an EMBL/GenBank/DDBJ whole genome shotgun (WGS) entry which is preliminary data.</text>
</comment>
<keyword evidence="5" id="KW-0378">Hydrolase</keyword>
<keyword evidence="3" id="KW-0238">DNA-binding</keyword>
<dbReference type="SUPFAM" id="SSF116734">
    <property type="entry name" value="DNA methylase specificity domain"/>
    <property type="match status" value="2"/>
</dbReference>
<proteinExistence type="inferred from homology"/>